<dbReference type="AlphaFoldDB" id="A0A8T1TMR7"/>
<proteinExistence type="predicted"/>
<dbReference type="EMBL" id="JAENGZ010002894">
    <property type="protein sequence ID" value="KAG6942620.1"/>
    <property type="molecule type" value="Genomic_DNA"/>
</dbReference>
<organism evidence="1 2">
    <name type="scientific">Phytophthora cactorum</name>
    <dbReference type="NCBI Taxonomy" id="29920"/>
    <lineage>
        <taxon>Eukaryota</taxon>
        <taxon>Sar</taxon>
        <taxon>Stramenopiles</taxon>
        <taxon>Oomycota</taxon>
        <taxon>Peronosporomycetes</taxon>
        <taxon>Peronosporales</taxon>
        <taxon>Peronosporaceae</taxon>
        <taxon>Phytophthora</taxon>
    </lineage>
</organism>
<sequence>QTSDCAFCTKNYATSSPCRKRFKVATSTCSTSHCGPRTNIVHSPYFESECVRVLGGNADSLTRAEKVVLQPFAVTAPADARESLEEQQDSFVERLRKRRRLYEERSS</sequence>
<dbReference type="PANTHER" id="PTHR40866:SF1">
    <property type="entry name" value="BED-TYPE DOMAIN-CONTAINING PROTEIN"/>
    <property type="match status" value="1"/>
</dbReference>
<name>A0A8T1TMR7_9STRA</name>
<evidence type="ECO:0000313" key="1">
    <source>
        <dbReference type="EMBL" id="KAG6942620.1"/>
    </source>
</evidence>
<accession>A0A8T1TMR7</accession>
<dbReference type="PANTHER" id="PTHR40866">
    <property type="entry name" value="BED-TYPE DOMAIN-CONTAINING PROTEIN"/>
    <property type="match status" value="1"/>
</dbReference>
<gene>
    <name evidence="1" type="ORF">JG687_00018947</name>
</gene>
<evidence type="ECO:0000313" key="2">
    <source>
        <dbReference type="Proteomes" id="UP000688947"/>
    </source>
</evidence>
<protein>
    <submittedName>
        <fullName evidence="1">Uncharacterized protein</fullName>
    </submittedName>
</protein>
<reference evidence="1" key="1">
    <citation type="submission" date="2021-01" db="EMBL/GenBank/DDBJ databases">
        <title>Phytophthora aleatoria, a newly-described species from Pinus radiata is distinct from Phytophthora cactorum isolates based on comparative genomics.</title>
        <authorList>
            <person name="Mcdougal R."/>
            <person name="Panda P."/>
            <person name="Williams N."/>
            <person name="Studholme D.J."/>
        </authorList>
    </citation>
    <scope>NUCLEOTIDE SEQUENCE</scope>
    <source>
        <strain evidence="1">NZFS 3830</strain>
    </source>
</reference>
<comment type="caution">
    <text evidence="1">The sequence shown here is derived from an EMBL/GenBank/DDBJ whole genome shotgun (WGS) entry which is preliminary data.</text>
</comment>
<dbReference type="VEuPathDB" id="FungiDB:PC110_g8129"/>
<feature type="non-terminal residue" evidence="1">
    <location>
        <position position="1"/>
    </location>
</feature>
<dbReference type="Proteomes" id="UP000688947">
    <property type="component" value="Unassembled WGS sequence"/>
</dbReference>